<reference evidence="12" key="4">
    <citation type="submission" date="2025-09" db="UniProtKB">
        <authorList>
            <consortium name="Ensembl"/>
        </authorList>
    </citation>
    <scope>IDENTIFICATION</scope>
</reference>
<dbReference type="AlphaFoldDB" id="F6YR40"/>
<dbReference type="InterPro" id="IPR015883">
    <property type="entry name" value="Glyco_hydro_20_cat"/>
</dbReference>
<evidence type="ECO:0000256" key="6">
    <source>
        <dbReference type="ARBA" id="ARBA00043767"/>
    </source>
</evidence>
<evidence type="ECO:0000259" key="10">
    <source>
        <dbReference type="Pfam" id="PF00728"/>
    </source>
</evidence>
<comment type="catalytic activity">
    <reaction evidence="7">
        <text>a ganglioside GM2 + H2O = a ganglioside GM3 + N-acetyl-beta-D-galactosamine</text>
        <dbReference type="Rhea" id="RHEA:47968"/>
        <dbReference type="ChEBI" id="CHEBI:15377"/>
        <dbReference type="ChEBI" id="CHEBI:28497"/>
        <dbReference type="ChEBI" id="CHEBI:79210"/>
        <dbReference type="ChEBI" id="CHEBI:79218"/>
    </reaction>
    <physiologicalReaction direction="left-to-right" evidence="7">
        <dbReference type="Rhea" id="RHEA:47969"/>
    </physiologicalReaction>
</comment>
<dbReference type="SUPFAM" id="SSF81296">
    <property type="entry name" value="E set domains"/>
    <property type="match status" value="1"/>
</dbReference>
<evidence type="ECO:0000256" key="3">
    <source>
        <dbReference type="ARBA" id="ARBA00012663"/>
    </source>
</evidence>
<evidence type="ECO:0000256" key="2">
    <source>
        <dbReference type="ARBA" id="ARBA00006285"/>
    </source>
</evidence>
<dbReference type="InterPro" id="IPR025705">
    <property type="entry name" value="Beta_hexosaminidase_sua/sub"/>
</dbReference>
<comment type="catalytic activity">
    <reaction evidence="1">
        <text>Hydrolysis of terminal non-reducing N-acetyl-D-hexosamine residues in N-acetyl-beta-D-hexosaminides.</text>
        <dbReference type="EC" id="3.2.1.52"/>
    </reaction>
</comment>
<accession>A0A1W2WPE7</accession>
<evidence type="ECO:0000256" key="8">
    <source>
        <dbReference type="ARBA" id="ARBA00047301"/>
    </source>
</evidence>
<keyword evidence="13" id="KW-1185">Reference proteome</keyword>
<reference evidence="12" key="2">
    <citation type="journal article" date="2008" name="Genome Biol.">
        <title>Improved genome assembly and evidence-based global gene model set for the chordate Ciona intestinalis: new insight into intron and operon populations.</title>
        <authorList>
            <person name="Satou Y."/>
            <person name="Mineta K."/>
            <person name="Ogasawara M."/>
            <person name="Sasakura Y."/>
            <person name="Shoguchi E."/>
            <person name="Ueno K."/>
            <person name="Yamada L."/>
            <person name="Matsumoto J."/>
            <person name="Wasserscheid J."/>
            <person name="Dewar K."/>
            <person name="Wiley G.B."/>
            <person name="Macmil S.L."/>
            <person name="Roe B.A."/>
            <person name="Zeller R.W."/>
            <person name="Hastings K.E."/>
            <person name="Lemaire P."/>
            <person name="Lindquist E."/>
            <person name="Endo T."/>
            <person name="Hotta K."/>
            <person name="Inaba K."/>
        </authorList>
    </citation>
    <scope>NUCLEOTIDE SEQUENCE [LARGE SCALE GENOMIC DNA]</scope>
    <source>
        <strain evidence="12">wild type</strain>
    </source>
</reference>
<comment type="similarity">
    <text evidence="2">Belongs to the glycosyl hydrolase 20 family.</text>
</comment>
<dbReference type="InParanoid" id="F6YR40"/>
<evidence type="ECO:0000256" key="9">
    <source>
        <dbReference type="ARBA" id="ARBA00049464"/>
    </source>
</evidence>
<dbReference type="GO" id="GO:0005975">
    <property type="term" value="P:carbohydrate metabolic process"/>
    <property type="evidence" value="ECO:0007669"/>
    <property type="project" value="InterPro"/>
</dbReference>
<comment type="catalytic activity">
    <reaction evidence="6">
        <text>a ganglioside GM2 (d18:1(4E)) + H2O = a ganglioside GM3 (d18:1(4E)) + N-acetyl-beta-D-galactosamine</text>
        <dbReference type="Rhea" id="RHEA:47940"/>
        <dbReference type="ChEBI" id="CHEBI:15377"/>
        <dbReference type="ChEBI" id="CHEBI:28497"/>
        <dbReference type="ChEBI" id="CHEBI:60065"/>
        <dbReference type="ChEBI" id="CHEBI:71502"/>
    </reaction>
    <physiologicalReaction direction="left-to-right" evidence="6">
        <dbReference type="Rhea" id="RHEA:47941"/>
    </physiologicalReaction>
</comment>
<dbReference type="InterPro" id="IPR004867">
    <property type="entry name" value="CHB_C_dom"/>
</dbReference>
<reference evidence="13" key="1">
    <citation type="journal article" date="2002" name="Science">
        <title>The draft genome of Ciona intestinalis: insights into chordate and vertebrate origins.</title>
        <authorList>
            <person name="Dehal P."/>
            <person name="Satou Y."/>
            <person name="Campbell R.K."/>
            <person name="Chapman J."/>
            <person name="Degnan B."/>
            <person name="De Tomaso A."/>
            <person name="Davidson B."/>
            <person name="Di Gregorio A."/>
            <person name="Gelpke M."/>
            <person name="Goodstein D.M."/>
            <person name="Harafuji N."/>
            <person name="Hastings K.E."/>
            <person name="Ho I."/>
            <person name="Hotta K."/>
            <person name="Huang W."/>
            <person name="Kawashima T."/>
            <person name="Lemaire P."/>
            <person name="Martinez D."/>
            <person name="Meinertzhagen I.A."/>
            <person name="Necula S."/>
            <person name="Nonaka M."/>
            <person name="Putnam N."/>
            <person name="Rash S."/>
            <person name="Saiga H."/>
            <person name="Satake M."/>
            <person name="Terry A."/>
            <person name="Yamada L."/>
            <person name="Wang H.G."/>
            <person name="Awazu S."/>
            <person name="Azumi K."/>
            <person name="Boore J."/>
            <person name="Branno M."/>
            <person name="Chin-Bow S."/>
            <person name="DeSantis R."/>
            <person name="Doyle S."/>
            <person name="Francino P."/>
            <person name="Keys D.N."/>
            <person name="Haga S."/>
            <person name="Hayashi H."/>
            <person name="Hino K."/>
            <person name="Imai K.S."/>
            <person name="Inaba K."/>
            <person name="Kano S."/>
            <person name="Kobayashi K."/>
            <person name="Kobayashi M."/>
            <person name="Lee B.I."/>
            <person name="Makabe K.W."/>
            <person name="Manohar C."/>
            <person name="Matassi G."/>
            <person name="Medina M."/>
            <person name="Mochizuki Y."/>
            <person name="Mount S."/>
            <person name="Morishita T."/>
            <person name="Miura S."/>
            <person name="Nakayama A."/>
            <person name="Nishizaka S."/>
            <person name="Nomoto H."/>
            <person name="Ohta F."/>
            <person name="Oishi K."/>
            <person name="Rigoutsos I."/>
            <person name="Sano M."/>
            <person name="Sasaki A."/>
            <person name="Sasakura Y."/>
            <person name="Shoguchi E."/>
            <person name="Shin-i T."/>
            <person name="Spagnuolo A."/>
            <person name="Stainier D."/>
            <person name="Suzuki M.M."/>
            <person name="Tassy O."/>
            <person name="Takatori N."/>
            <person name="Tokuoka M."/>
            <person name="Yagi K."/>
            <person name="Yoshizaki F."/>
            <person name="Wada S."/>
            <person name="Zhang C."/>
            <person name="Hyatt P.D."/>
            <person name="Larimer F."/>
            <person name="Detter C."/>
            <person name="Doggett N."/>
            <person name="Glavina T."/>
            <person name="Hawkins T."/>
            <person name="Richardson P."/>
            <person name="Lucas S."/>
            <person name="Kohara Y."/>
            <person name="Levine M."/>
            <person name="Satoh N."/>
            <person name="Rokhsar D.S."/>
        </authorList>
    </citation>
    <scope>NUCLEOTIDE SEQUENCE [LARGE SCALE GENOMIC DNA]</scope>
</reference>
<keyword evidence="4" id="KW-0378">Hydrolase</keyword>
<dbReference type="Proteomes" id="UP000008144">
    <property type="component" value="Chromosome 4"/>
</dbReference>
<feature type="domain" description="Chitobiase C-terminal" evidence="11">
    <location>
        <begin position="218"/>
        <end position="297"/>
    </location>
</feature>
<dbReference type="STRING" id="7719.ENSCINP00000011168"/>
<evidence type="ECO:0000256" key="5">
    <source>
        <dbReference type="ARBA" id="ARBA00023505"/>
    </source>
</evidence>
<evidence type="ECO:0000259" key="11">
    <source>
        <dbReference type="Pfam" id="PF03174"/>
    </source>
</evidence>
<proteinExistence type="inferred from homology"/>
<dbReference type="GO" id="GO:0004563">
    <property type="term" value="F:beta-N-acetylhexosaminidase activity"/>
    <property type="evidence" value="ECO:0007669"/>
    <property type="project" value="UniProtKB-EC"/>
</dbReference>
<evidence type="ECO:0000256" key="7">
    <source>
        <dbReference type="ARBA" id="ARBA00043827"/>
    </source>
</evidence>
<dbReference type="EMBL" id="EAAA01001862">
    <property type="status" value="NOT_ANNOTATED_CDS"/>
    <property type="molecule type" value="Genomic_DNA"/>
</dbReference>
<comment type="catalytic activity">
    <reaction evidence="5">
        <text>beta-D-GalNAc-(1-&gt;4)-alpha-L-IdoA-(1-&gt;3)-beta-D-GalNAc-4-sulfate-(1-&gt;4)-alpha-L-IdoA-(1-&gt;3)-D-GalNAc-4-sulfate + H2O = alpha-L-IdoA-(1-&gt;3)-beta-D-GalNAc-4-sulfate-(1-&gt;4)-alpha-L-IdoA-(1-&gt;3)-D-GalNAc-4-sulfate + N-acetyl-D-galactosamine</text>
        <dbReference type="Rhea" id="RHEA:64372"/>
        <dbReference type="ChEBI" id="CHEBI:15377"/>
        <dbReference type="ChEBI" id="CHEBI:28037"/>
        <dbReference type="ChEBI" id="CHEBI:152565"/>
        <dbReference type="ChEBI" id="CHEBI:152566"/>
    </reaction>
    <physiologicalReaction direction="left-to-right" evidence="5">
        <dbReference type="Rhea" id="RHEA:64373"/>
    </physiologicalReaction>
</comment>
<dbReference type="Pfam" id="PF00728">
    <property type="entry name" value="Glyco_hydro_20"/>
    <property type="match status" value="1"/>
</dbReference>
<dbReference type="InterPro" id="IPR017853">
    <property type="entry name" value="GH"/>
</dbReference>
<comment type="catalytic activity">
    <reaction evidence="8">
        <text>N-acetyl-beta-D-galactosaminyl-(1-&gt;4)-beta-D-3-sulfogalactosyl-(1-&gt;4)-beta-D-glucosyl-(1&lt;-&gt;1')-ceramide + H2O = a beta-D-3-sulfogalactosyl-(1-&gt;4)-beta-D-glucosyl-(1&lt;-&gt;1')-ceramide + N-acetyl-beta-D-galactosamine</text>
        <dbReference type="Rhea" id="RHEA:48276"/>
        <dbReference type="ChEBI" id="CHEBI:15377"/>
        <dbReference type="ChEBI" id="CHEBI:28497"/>
        <dbReference type="ChEBI" id="CHEBI:90163"/>
        <dbReference type="ChEBI" id="CHEBI:90164"/>
    </reaction>
    <physiologicalReaction direction="left-to-right" evidence="8">
        <dbReference type="Rhea" id="RHEA:48277"/>
    </physiologicalReaction>
</comment>
<sequence length="344" mass="38992">MEYFIKVASYSVLNATSNNLKLGFWEDGVLGEGDEPYTKPDISDDDVIAYAWQNIWEWGVANRAYKLANAGYKVVLSQATHLYFDMPNEPDPEERGLYWASRFTDSFKTFGFMPDSVYDNVDVKRSGESYTKSELCQTDGACTPLDKPENILGMQGQLFSETVRTKQDLEYMIYPRIIALAERAWHKGAWEATSGAGGNMDLRDKDWSEFAAAVGTKELNRLHDLGIEYRIPLPGIKQMISANETGPTITCEFPGLEIAYREVGADQWRTSVCWSILPLAVNKDYEFKTVSFGRESRTMKATIQMINPPTPQTTTSGYQRVLGLSRLYCIWFSFLSYSLTINMI</sequence>
<organism evidence="12 13">
    <name type="scientific">Ciona intestinalis</name>
    <name type="common">Transparent sea squirt</name>
    <name type="synonym">Ascidia intestinalis</name>
    <dbReference type="NCBI Taxonomy" id="7719"/>
    <lineage>
        <taxon>Eukaryota</taxon>
        <taxon>Metazoa</taxon>
        <taxon>Chordata</taxon>
        <taxon>Tunicata</taxon>
        <taxon>Ascidiacea</taxon>
        <taxon>Phlebobranchia</taxon>
        <taxon>Cionidae</taxon>
        <taxon>Ciona</taxon>
    </lineage>
</organism>
<feature type="domain" description="Glycoside hydrolase family 20 catalytic" evidence="10">
    <location>
        <begin position="3"/>
        <end position="187"/>
    </location>
</feature>
<evidence type="ECO:0000256" key="1">
    <source>
        <dbReference type="ARBA" id="ARBA00001231"/>
    </source>
</evidence>
<dbReference type="SUPFAM" id="SSF51445">
    <property type="entry name" value="(Trans)glycosidases"/>
    <property type="match status" value="1"/>
</dbReference>
<dbReference type="EC" id="3.2.1.52" evidence="3"/>
<dbReference type="GeneTree" id="ENSGT00390000008107"/>
<comment type="catalytic activity">
    <reaction evidence="9">
        <text>N-acetyl-beta-D-6-sulfogalactosaminyl-(1-&gt;4)-alpha-L-iduronyl-(1-&gt;3)-N-acetyl-D-6-sulfogalactosamine + H2O = alpha-L-iduronyl-(1-&gt;3)-N-acetyl-D-6-sulfogalactosamine + N-acetyl-D-6-sulfogalactosamine</text>
        <dbReference type="Rhea" id="RHEA:64384"/>
        <dbReference type="ChEBI" id="CHEBI:15377"/>
        <dbReference type="ChEBI" id="CHEBI:152567"/>
        <dbReference type="ChEBI" id="CHEBI:152568"/>
        <dbReference type="ChEBI" id="CHEBI:153064"/>
    </reaction>
    <physiologicalReaction direction="left-to-right" evidence="9">
        <dbReference type="Rhea" id="RHEA:64385"/>
    </physiologicalReaction>
</comment>
<reference evidence="12" key="3">
    <citation type="submission" date="2025-08" db="UniProtKB">
        <authorList>
            <consortium name="Ensembl"/>
        </authorList>
    </citation>
    <scope>IDENTIFICATION</scope>
</reference>
<dbReference type="PANTHER" id="PTHR22600">
    <property type="entry name" value="BETA-HEXOSAMINIDASE"/>
    <property type="match status" value="1"/>
</dbReference>
<protein>
    <recommendedName>
        <fullName evidence="3">beta-N-acetylhexosaminidase</fullName>
        <ecNumber evidence="3">3.2.1.52</ecNumber>
    </recommendedName>
</protein>
<dbReference type="Pfam" id="PF03174">
    <property type="entry name" value="CHB_HEX_C"/>
    <property type="match status" value="1"/>
</dbReference>
<evidence type="ECO:0000256" key="4">
    <source>
        <dbReference type="ARBA" id="ARBA00022801"/>
    </source>
</evidence>
<dbReference type="Gene3D" id="3.20.20.80">
    <property type="entry name" value="Glycosidases"/>
    <property type="match status" value="1"/>
</dbReference>
<accession>F6YR40</accession>
<evidence type="ECO:0000313" key="12">
    <source>
        <dbReference type="Ensembl" id="ENSCINP00000011168.3"/>
    </source>
</evidence>
<dbReference type="HOGENOM" id="CLU_806440_0_0_1"/>
<name>F6YR40_CIOIN</name>
<dbReference type="Ensembl" id="ENSCINT00000011168.3">
    <property type="protein sequence ID" value="ENSCINP00000011168.3"/>
    <property type="gene ID" value="ENSCING00000005422.3"/>
</dbReference>
<evidence type="ECO:0000313" key="13">
    <source>
        <dbReference type="Proteomes" id="UP000008144"/>
    </source>
</evidence>
<dbReference type="InterPro" id="IPR014756">
    <property type="entry name" value="Ig_E-set"/>
</dbReference>
<dbReference type="PANTHER" id="PTHR22600:SF57">
    <property type="entry name" value="BETA-N-ACETYLHEXOSAMINIDASE"/>
    <property type="match status" value="1"/>
</dbReference>